<name>A0ABQ9M565_HEVBR</name>
<keyword evidence="9" id="KW-1185">Reference proteome</keyword>
<comment type="caution">
    <text evidence="8">The sequence shown here is derived from an EMBL/GenBank/DDBJ whole genome shotgun (WGS) entry which is preliminary data.</text>
</comment>
<keyword evidence="3" id="KW-0238">DNA-binding</keyword>
<feature type="region of interest" description="Disordered" evidence="6">
    <location>
        <begin position="77"/>
        <end position="106"/>
    </location>
</feature>
<feature type="compositionally biased region" description="Basic residues" evidence="6">
    <location>
        <begin position="96"/>
        <end position="106"/>
    </location>
</feature>
<dbReference type="InterPro" id="IPR001471">
    <property type="entry name" value="AP2/ERF_dom"/>
</dbReference>
<dbReference type="InterPro" id="IPR050913">
    <property type="entry name" value="AP2/ERF_ERF"/>
</dbReference>
<dbReference type="PRINTS" id="PR00367">
    <property type="entry name" value="ETHRSPELEMNT"/>
</dbReference>
<dbReference type="PANTHER" id="PTHR31194">
    <property type="entry name" value="SHN SHINE , DNA BINDING / TRANSCRIPTION FACTOR"/>
    <property type="match status" value="1"/>
</dbReference>
<dbReference type="InterPro" id="IPR016177">
    <property type="entry name" value="DNA-bd_dom_sf"/>
</dbReference>
<dbReference type="EMBL" id="JARPOI010000009">
    <property type="protein sequence ID" value="KAJ9174054.1"/>
    <property type="molecule type" value="Genomic_DNA"/>
</dbReference>
<evidence type="ECO:0000256" key="1">
    <source>
        <dbReference type="ARBA" id="ARBA00004123"/>
    </source>
</evidence>
<evidence type="ECO:0000256" key="3">
    <source>
        <dbReference type="ARBA" id="ARBA00023125"/>
    </source>
</evidence>
<keyword evidence="4" id="KW-0804">Transcription</keyword>
<evidence type="ECO:0000313" key="9">
    <source>
        <dbReference type="Proteomes" id="UP001174677"/>
    </source>
</evidence>
<evidence type="ECO:0000259" key="7">
    <source>
        <dbReference type="PROSITE" id="PS51032"/>
    </source>
</evidence>
<dbReference type="SUPFAM" id="SSF54171">
    <property type="entry name" value="DNA-binding domain"/>
    <property type="match status" value="1"/>
</dbReference>
<organism evidence="8 9">
    <name type="scientific">Hevea brasiliensis</name>
    <name type="common">Para rubber tree</name>
    <name type="synonym">Siphonia brasiliensis</name>
    <dbReference type="NCBI Taxonomy" id="3981"/>
    <lineage>
        <taxon>Eukaryota</taxon>
        <taxon>Viridiplantae</taxon>
        <taxon>Streptophyta</taxon>
        <taxon>Embryophyta</taxon>
        <taxon>Tracheophyta</taxon>
        <taxon>Spermatophyta</taxon>
        <taxon>Magnoliopsida</taxon>
        <taxon>eudicotyledons</taxon>
        <taxon>Gunneridae</taxon>
        <taxon>Pentapetalae</taxon>
        <taxon>rosids</taxon>
        <taxon>fabids</taxon>
        <taxon>Malpighiales</taxon>
        <taxon>Euphorbiaceae</taxon>
        <taxon>Crotonoideae</taxon>
        <taxon>Micrandreae</taxon>
        <taxon>Hevea</taxon>
    </lineage>
</organism>
<reference evidence="8" key="1">
    <citation type="journal article" date="2023" name="Plant Biotechnol. J.">
        <title>Chromosome-level wild Hevea brasiliensis genome provides new tools for genomic-assisted breeding and valuable loci to elevate rubber yield.</title>
        <authorList>
            <person name="Cheng H."/>
            <person name="Song X."/>
            <person name="Hu Y."/>
            <person name="Wu T."/>
            <person name="Yang Q."/>
            <person name="An Z."/>
            <person name="Feng S."/>
            <person name="Deng Z."/>
            <person name="Wu W."/>
            <person name="Zeng X."/>
            <person name="Tu M."/>
            <person name="Wang X."/>
            <person name="Huang H."/>
        </authorList>
    </citation>
    <scope>NUCLEOTIDE SEQUENCE</scope>
    <source>
        <strain evidence="8">MT/VB/25A 57/8</strain>
    </source>
</reference>
<comment type="subcellular location">
    <subcellularLocation>
        <location evidence="1">Nucleus</location>
    </subcellularLocation>
</comment>
<dbReference type="CDD" id="cd00018">
    <property type="entry name" value="AP2"/>
    <property type="match status" value="1"/>
</dbReference>
<dbReference type="Proteomes" id="UP001174677">
    <property type="component" value="Chromosome 9"/>
</dbReference>
<sequence>MPGLKRPILNQNLSFDKEENKKKPGMENNSLSTKKVRIICDDPEATDSSSDEDEGHIDRRNRLMGSKRFVREINILLPPNESSADKSSQENNSSRGKIRSNSKLHDNKRKTRILSSIYKGVRRRPWGKYSAEIRDPFRKVRLWLGTYTSAEEAAAAYRKKKEEFERMTEAGKFKKLSIASKVESEESSEARKFKKLSIVSKVESEGSIGLFSYPSPSSVLDVSTTTSLSHGVEGSIKEEKIEEKAEKEFTVGKMVEERQSISDLWEESSLSPSISQELLSGDYYSDFGKFFDSVNDAEDFSMEVMDLPMDGVMDLPNIELETLAFVEESLNFIYP</sequence>
<evidence type="ECO:0000256" key="4">
    <source>
        <dbReference type="ARBA" id="ARBA00023163"/>
    </source>
</evidence>
<evidence type="ECO:0000256" key="5">
    <source>
        <dbReference type="ARBA" id="ARBA00023242"/>
    </source>
</evidence>
<keyword evidence="2" id="KW-0805">Transcription regulation</keyword>
<feature type="compositionally biased region" description="Basic and acidic residues" evidence="6">
    <location>
        <begin position="15"/>
        <end position="25"/>
    </location>
</feature>
<dbReference type="PANTHER" id="PTHR31194:SF203">
    <property type="entry name" value="AP2_ERF DOMAIN-CONTAINING PROTEIN"/>
    <property type="match status" value="1"/>
</dbReference>
<evidence type="ECO:0000256" key="6">
    <source>
        <dbReference type="SAM" id="MobiDB-lite"/>
    </source>
</evidence>
<proteinExistence type="predicted"/>
<evidence type="ECO:0000313" key="8">
    <source>
        <dbReference type="EMBL" id="KAJ9174054.1"/>
    </source>
</evidence>
<evidence type="ECO:0000256" key="2">
    <source>
        <dbReference type="ARBA" id="ARBA00023015"/>
    </source>
</evidence>
<feature type="domain" description="AP2/ERF" evidence="7">
    <location>
        <begin position="117"/>
        <end position="174"/>
    </location>
</feature>
<dbReference type="PROSITE" id="PS51032">
    <property type="entry name" value="AP2_ERF"/>
    <property type="match status" value="1"/>
</dbReference>
<keyword evidence="5" id="KW-0539">Nucleus</keyword>
<feature type="region of interest" description="Disordered" evidence="6">
    <location>
        <begin position="1"/>
        <end position="60"/>
    </location>
</feature>
<dbReference type="InterPro" id="IPR036955">
    <property type="entry name" value="AP2/ERF_dom_sf"/>
</dbReference>
<gene>
    <name evidence="8" type="ORF">P3X46_017126</name>
</gene>
<dbReference type="Gene3D" id="3.30.730.10">
    <property type="entry name" value="AP2/ERF domain"/>
    <property type="match status" value="1"/>
</dbReference>
<feature type="compositionally biased region" description="Acidic residues" evidence="6">
    <location>
        <begin position="41"/>
        <end position="55"/>
    </location>
</feature>
<dbReference type="SMART" id="SM00380">
    <property type="entry name" value="AP2"/>
    <property type="match status" value="1"/>
</dbReference>
<accession>A0ABQ9M565</accession>
<protein>
    <recommendedName>
        <fullName evidence="7">AP2/ERF domain-containing protein</fullName>
    </recommendedName>
</protein>